<keyword evidence="3" id="KW-1185">Reference proteome</keyword>
<dbReference type="RefSeq" id="WP_337106711.1">
    <property type="nucleotide sequence ID" value="NZ_JAPYKS010000008.1"/>
</dbReference>
<protein>
    <submittedName>
        <fullName evidence="2">Uncharacterized protein</fullName>
    </submittedName>
</protein>
<evidence type="ECO:0000313" key="3">
    <source>
        <dbReference type="Proteomes" id="UP001387293"/>
    </source>
</evidence>
<dbReference type="Proteomes" id="UP001387293">
    <property type="component" value="Unassembled WGS sequence"/>
</dbReference>
<proteinExistence type="predicted"/>
<dbReference type="EMBL" id="JAPYKS010000008">
    <property type="protein sequence ID" value="MEI9409756.1"/>
    <property type="molecule type" value="Genomic_DNA"/>
</dbReference>
<name>A0ABU8KVM0_9HYPH</name>
<evidence type="ECO:0000256" key="1">
    <source>
        <dbReference type="SAM" id="MobiDB-lite"/>
    </source>
</evidence>
<sequence length="194" mass="21103">MIFSNQLAGMSIVFIDITSEQKESTVAVGRNRKTFFFRSAILEKGAWLGERAGCSRRTQGRCDRWQKKRPSPFVRNLIGPRLFSVQANTEAAMARERTEYETGARKYPARTGLDPSDDFSPDAASNKPPAGGMGLTRPADQTKEETHQSGGRPGKATPSPATEKTSGAGPTISEHSKDAKSPRSGRQPGAYVKD</sequence>
<feature type="compositionally biased region" description="Basic and acidic residues" evidence="1">
    <location>
        <begin position="95"/>
        <end position="104"/>
    </location>
</feature>
<reference evidence="2 3" key="1">
    <citation type="submission" date="2022-12" db="EMBL/GenBank/DDBJ databases">
        <authorList>
            <person name="Muema E."/>
        </authorList>
    </citation>
    <scope>NUCLEOTIDE SEQUENCE [LARGE SCALE GENOMIC DNA]</scope>
    <source>
        <strain evidence="3">1326</strain>
    </source>
</reference>
<comment type="caution">
    <text evidence="2">The sequence shown here is derived from an EMBL/GenBank/DDBJ whole genome shotgun (WGS) entry which is preliminary data.</text>
</comment>
<gene>
    <name evidence="2" type="ORF">O7A60_13370</name>
</gene>
<accession>A0ABU8KVM0</accession>
<evidence type="ECO:0000313" key="2">
    <source>
        <dbReference type="EMBL" id="MEI9409756.1"/>
    </source>
</evidence>
<feature type="region of interest" description="Disordered" evidence="1">
    <location>
        <begin position="95"/>
        <end position="194"/>
    </location>
</feature>
<organism evidence="2 3">
    <name type="scientific">Mesorhizobium salmacidum</name>
    <dbReference type="NCBI Taxonomy" id="3015171"/>
    <lineage>
        <taxon>Bacteria</taxon>
        <taxon>Pseudomonadati</taxon>
        <taxon>Pseudomonadota</taxon>
        <taxon>Alphaproteobacteria</taxon>
        <taxon>Hyphomicrobiales</taxon>
        <taxon>Phyllobacteriaceae</taxon>
        <taxon>Mesorhizobium</taxon>
    </lineage>
</organism>